<dbReference type="KEGG" id="lac:LBA0142"/>
<organism evidence="2">
    <name type="scientific">Lactobacillus acidophilus (strain ATCC 700396 / NCK56 / N2 / NCFM)</name>
    <dbReference type="NCBI Taxonomy" id="272621"/>
    <lineage>
        <taxon>Bacteria</taxon>
        <taxon>Bacillati</taxon>
        <taxon>Bacillota</taxon>
        <taxon>Bacilli</taxon>
        <taxon>Lactobacillales</taxon>
        <taxon>Lactobacillaceae</taxon>
        <taxon>Lactobacillus</taxon>
    </lineage>
</organism>
<accession>Q5FMN1</accession>
<dbReference type="BioCyc" id="LACI272621:G1G49-140-MONOMER"/>
<dbReference type="PATRIC" id="fig|272621.13.peg.138"/>
<reference evidence="1 2" key="1">
    <citation type="journal article" date="2005" name="Proc. Natl. Acad. Sci. U.S.A.">
        <title>Complete genome sequence of the probiotic lactic acid bacterium Lactobacillus acidophilus NCFM.</title>
        <authorList>
            <person name="Altermann E."/>
            <person name="Russell W.M."/>
            <person name="Azcarate-Peril M.A."/>
            <person name="Barrangou R."/>
            <person name="Buck B.L."/>
            <person name="McAuliffe O."/>
            <person name="Souther N."/>
            <person name="Dobson A."/>
            <person name="Duong T."/>
            <person name="Callanan M."/>
            <person name="Lick S."/>
            <person name="Hamrick A."/>
            <person name="Cano R."/>
            <person name="Klaenhammer T.R."/>
        </authorList>
    </citation>
    <scope>NUCLEOTIDE SEQUENCE [LARGE SCALE GENOMIC DNA]</scope>
    <source>
        <strain evidence="2">ATCC 700396 / NCK56 / N2 / NCFM</strain>
    </source>
</reference>
<keyword evidence="2" id="KW-1185">Reference proteome</keyword>
<evidence type="ECO:0000313" key="1">
    <source>
        <dbReference type="EMBL" id="AAV42043.1"/>
    </source>
</evidence>
<dbReference type="AlphaFoldDB" id="Q5FMN1"/>
<proteinExistence type="predicted"/>
<dbReference type="STRING" id="272621.LBA0142"/>
<gene>
    <name evidence="1" type="ordered locus">LBA0142</name>
</gene>
<evidence type="ECO:0000313" key="2">
    <source>
        <dbReference type="Proteomes" id="UP000006381"/>
    </source>
</evidence>
<dbReference type="EMBL" id="CP000033">
    <property type="protein sequence ID" value="AAV42043.1"/>
    <property type="molecule type" value="Genomic_DNA"/>
</dbReference>
<dbReference type="Proteomes" id="UP000006381">
    <property type="component" value="Chromosome"/>
</dbReference>
<dbReference type="HOGENOM" id="CLU_2990839_0_0_9"/>
<protein>
    <submittedName>
        <fullName evidence="1">Uncharacterized protein</fullName>
    </submittedName>
</protein>
<name>Q5FMN1_LACAC</name>
<sequence>MNGANNKKGPFLSKGLFPSQMDFEANYNQVNLKSKLDRSWLFYFPKAHGGPPSSFLV</sequence>